<accession>A0A8W8KND1</accession>
<feature type="transmembrane region" description="Helical" evidence="1">
    <location>
        <begin position="116"/>
        <end position="137"/>
    </location>
</feature>
<evidence type="ECO:0000313" key="2">
    <source>
        <dbReference type="EnsemblMetazoa" id="G2389.5:cds"/>
    </source>
</evidence>
<dbReference type="AlphaFoldDB" id="A0A8W8KND1"/>
<keyword evidence="1" id="KW-0472">Membrane</keyword>
<dbReference type="EnsemblMetazoa" id="G2389.7">
    <property type="protein sequence ID" value="G2389.7:cds"/>
    <property type="gene ID" value="G2389"/>
</dbReference>
<feature type="transmembrane region" description="Helical" evidence="1">
    <location>
        <begin position="12"/>
        <end position="31"/>
    </location>
</feature>
<dbReference type="Proteomes" id="UP000005408">
    <property type="component" value="Unassembled WGS sequence"/>
</dbReference>
<sequence length="278" mass="31318">MLLSRKLKIFSILAIVGVVFVTASFVSPGWVNCKISTIKSFMVISGLEGSPQKAHLSAGLWYYTLCIQRFSWNNELLKVEDCHLATYPFKIESPRLMPSYETFKGLPNHFMLETQIMSSIGFFCAVLGFTGTIVYTWTLTKSRWAGLLACISLFISGWTYIAMIVKIGISTNIYHKAFWEYTGWEIDQFYCPWGLILVGIGGVLILVSAVGHLFILSRNKTKDDIHVFHIHKGTNQEIISQHSYTTIAPPGYHANVELKVPLVGSMEKNEEAGCRLFK</sequence>
<evidence type="ECO:0000256" key="1">
    <source>
        <dbReference type="SAM" id="Phobius"/>
    </source>
</evidence>
<dbReference type="OMA" id="TYCHASH"/>
<dbReference type="EnsemblMetazoa" id="G2389.5">
    <property type="protein sequence ID" value="G2389.5:cds"/>
    <property type="gene ID" value="G2389"/>
</dbReference>
<dbReference type="EnsemblMetazoa" id="G2389.8">
    <property type="protein sequence ID" value="G2389.8:cds"/>
    <property type="gene ID" value="G2389"/>
</dbReference>
<keyword evidence="3" id="KW-1185">Reference proteome</keyword>
<keyword evidence="1" id="KW-0812">Transmembrane</keyword>
<evidence type="ECO:0000313" key="3">
    <source>
        <dbReference type="Proteomes" id="UP000005408"/>
    </source>
</evidence>
<proteinExistence type="predicted"/>
<protein>
    <submittedName>
        <fullName evidence="2">Uncharacterized protein</fullName>
    </submittedName>
</protein>
<feature type="transmembrane region" description="Helical" evidence="1">
    <location>
        <begin position="144"/>
        <end position="169"/>
    </location>
</feature>
<feature type="transmembrane region" description="Helical" evidence="1">
    <location>
        <begin position="193"/>
        <end position="216"/>
    </location>
</feature>
<dbReference type="OrthoDB" id="6153865at2759"/>
<organism evidence="2 3">
    <name type="scientific">Magallana gigas</name>
    <name type="common">Pacific oyster</name>
    <name type="synonym">Crassostrea gigas</name>
    <dbReference type="NCBI Taxonomy" id="29159"/>
    <lineage>
        <taxon>Eukaryota</taxon>
        <taxon>Metazoa</taxon>
        <taxon>Spiralia</taxon>
        <taxon>Lophotrochozoa</taxon>
        <taxon>Mollusca</taxon>
        <taxon>Bivalvia</taxon>
        <taxon>Autobranchia</taxon>
        <taxon>Pteriomorphia</taxon>
        <taxon>Ostreida</taxon>
        <taxon>Ostreoidea</taxon>
        <taxon>Ostreidae</taxon>
        <taxon>Magallana</taxon>
    </lineage>
</organism>
<dbReference type="Gene3D" id="1.20.140.150">
    <property type="match status" value="1"/>
</dbReference>
<keyword evidence="1" id="KW-1133">Transmembrane helix</keyword>
<name>A0A8W8KND1_MAGGI</name>
<reference evidence="2" key="1">
    <citation type="submission" date="2022-08" db="UniProtKB">
        <authorList>
            <consortium name="EnsemblMetazoa"/>
        </authorList>
    </citation>
    <scope>IDENTIFICATION</scope>
    <source>
        <strain evidence="2">05x7-T-G4-1.051#20</strain>
    </source>
</reference>